<evidence type="ECO:0000256" key="1">
    <source>
        <dbReference type="ARBA" id="ARBA00022617"/>
    </source>
</evidence>
<dbReference type="Proteomes" id="UP000617355">
    <property type="component" value="Unassembled WGS sequence"/>
</dbReference>
<proteinExistence type="predicted"/>
<dbReference type="PROSITE" id="PS51007">
    <property type="entry name" value="CYTC"/>
    <property type="match status" value="1"/>
</dbReference>
<sequence length="142" mass="14713">MRGVLAISVIAAAAAAGWLLLRDPAPEPAPVAGAGAAGEMVPVQMPMLAGAELVGKQVFAARCSECHGPNAGGIEGAGPPLIHKIYEPSHHGDMAFVLAATRGVRAHHWRFGNMPPVEGITQGEIDAVVTFIRKVQRVNGIL</sequence>
<evidence type="ECO:0000313" key="6">
    <source>
        <dbReference type="EMBL" id="GGD35093.1"/>
    </source>
</evidence>
<evidence type="ECO:0000259" key="5">
    <source>
        <dbReference type="PROSITE" id="PS51007"/>
    </source>
</evidence>
<evidence type="ECO:0000256" key="4">
    <source>
        <dbReference type="PROSITE-ProRule" id="PRU00433"/>
    </source>
</evidence>
<dbReference type="InterPro" id="IPR036909">
    <property type="entry name" value="Cyt_c-like_dom_sf"/>
</dbReference>
<comment type="caution">
    <text evidence="6">The sequence shown here is derived from an EMBL/GenBank/DDBJ whole genome shotgun (WGS) entry which is preliminary data.</text>
</comment>
<evidence type="ECO:0000256" key="3">
    <source>
        <dbReference type="ARBA" id="ARBA00023004"/>
    </source>
</evidence>
<dbReference type="InterPro" id="IPR009056">
    <property type="entry name" value="Cyt_c-like_dom"/>
</dbReference>
<protein>
    <recommendedName>
        <fullName evidence="5">Cytochrome c domain-containing protein</fullName>
    </recommendedName>
</protein>
<evidence type="ECO:0000256" key="2">
    <source>
        <dbReference type="ARBA" id="ARBA00022723"/>
    </source>
</evidence>
<name>A0ABQ1QM14_9RHOB</name>
<feature type="domain" description="Cytochrome c" evidence="5">
    <location>
        <begin position="50"/>
        <end position="136"/>
    </location>
</feature>
<accession>A0ABQ1QM14</accession>
<dbReference type="EMBL" id="BMGI01000002">
    <property type="protein sequence ID" value="GGD35093.1"/>
    <property type="molecule type" value="Genomic_DNA"/>
</dbReference>
<dbReference type="Pfam" id="PF00034">
    <property type="entry name" value="Cytochrom_C"/>
    <property type="match status" value="1"/>
</dbReference>
<keyword evidence="3 4" id="KW-0408">Iron</keyword>
<keyword evidence="1 4" id="KW-0349">Heme</keyword>
<dbReference type="Gene3D" id="1.10.760.10">
    <property type="entry name" value="Cytochrome c-like domain"/>
    <property type="match status" value="1"/>
</dbReference>
<dbReference type="SUPFAM" id="SSF46626">
    <property type="entry name" value="Cytochrome c"/>
    <property type="match status" value="1"/>
</dbReference>
<gene>
    <name evidence="6" type="ORF">GCM10011358_18910</name>
</gene>
<keyword evidence="7" id="KW-1185">Reference proteome</keyword>
<evidence type="ECO:0000313" key="7">
    <source>
        <dbReference type="Proteomes" id="UP000617355"/>
    </source>
</evidence>
<reference evidence="7" key="1">
    <citation type="journal article" date="2019" name="Int. J. Syst. Evol. Microbiol.">
        <title>The Global Catalogue of Microorganisms (GCM) 10K type strain sequencing project: providing services to taxonomists for standard genome sequencing and annotation.</title>
        <authorList>
            <consortium name="The Broad Institute Genomics Platform"/>
            <consortium name="The Broad Institute Genome Sequencing Center for Infectious Disease"/>
            <person name="Wu L."/>
            <person name="Ma J."/>
        </authorList>
    </citation>
    <scope>NUCLEOTIDE SEQUENCE [LARGE SCALE GENOMIC DNA]</scope>
    <source>
        <strain evidence="7">CGMCC 1.12922</strain>
    </source>
</reference>
<dbReference type="RefSeq" id="WP_188527379.1">
    <property type="nucleotide sequence ID" value="NZ_BMGI01000002.1"/>
</dbReference>
<organism evidence="6 7">
    <name type="scientific">Sinisalibacter lacisalsi</name>
    <dbReference type="NCBI Taxonomy" id="1526570"/>
    <lineage>
        <taxon>Bacteria</taxon>
        <taxon>Pseudomonadati</taxon>
        <taxon>Pseudomonadota</taxon>
        <taxon>Alphaproteobacteria</taxon>
        <taxon>Rhodobacterales</taxon>
        <taxon>Roseobacteraceae</taxon>
        <taxon>Sinisalibacter</taxon>
    </lineage>
</organism>
<keyword evidence="2 4" id="KW-0479">Metal-binding</keyword>